<organism evidence="5 6">
    <name type="scientific">Cuscuta europaea</name>
    <name type="common">European dodder</name>
    <dbReference type="NCBI Taxonomy" id="41803"/>
    <lineage>
        <taxon>Eukaryota</taxon>
        <taxon>Viridiplantae</taxon>
        <taxon>Streptophyta</taxon>
        <taxon>Embryophyta</taxon>
        <taxon>Tracheophyta</taxon>
        <taxon>Spermatophyta</taxon>
        <taxon>Magnoliopsida</taxon>
        <taxon>eudicotyledons</taxon>
        <taxon>Gunneridae</taxon>
        <taxon>Pentapetalae</taxon>
        <taxon>asterids</taxon>
        <taxon>lamiids</taxon>
        <taxon>Solanales</taxon>
        <taxon>Convolvulaceae</taxon>
        <taxon>Cuscuteae</taxon>
        <taxon>Cuscuta</taxon>
        <taxon>Cuscuta subgen. Cuscuta</taxon>
    </lineage>
</organism>
<evidence type="ECO:0008006" key="7">
    <source>
        <dbReference type="Google" id="ProtNLM"/>
    </source>
</evidence>
<dbReference type="InterPro" id="IPR045177">
    <property type="entry name" value="FDM1-5/IDN2"/>
</dbReference>
<evidence type="ECO:0000259" key="3">
    <source>
        <dbReference type="Pfam" id="PF03468"/>
    </source>
</evidence>
<evidence type="ECO:0000259" key="4">
    <source>
        <dbReference type="Pfam" id="PF03469"/>
    </source>
</evidence>
<feature type="compositionally biased region" description="Basic residues" evidence="2">
    <location>
        <begin position="162"/>
        <end position="175"/>
    </location>
</feature>
<protein>
    <recommendedName>
        <fullName evidence="7">XH/XS domain-containing protein</fullName>
    </recommendedName>
</protein>
<feature type="compositionally biased region" description="Basic and acidic residues" evidence="2">
    <location>
        <begin position="201"/>
        <end position="221"/>
    </location>
</feature>
<evidence type="ECO:0000256" key="2">
    <source>
        <dbReference type="SAM" id="MobiDB-lite"/>
    </source>
</evidence>
<dbReference type="AlphaFoldDB" id="A0A9P0YS52"/>
<sequence>MDSPFDGVDHSSKWSKDNFDKMNDEVKPSPLPPPQRRRSLERRDDRGLERQRGRQHYSSRSRSPRLRERRYKRSHSSSTPPLSPSPSPPPRRSITQSSYKRSRSQRDDYDDCRSPHSRRYSLSRRDDCYGRRAPHSRRSSPHSFSKGSRRANYDGRRCSPPSRRRSPPSYKRPRRDKSDDRDPPSPRLSPSPSPYKPSKTSRRDEYDGRRESIKDGQDDRSCLPPTLKNPVPEASLATLPPVNPMRLSALSRLNDESFVWPWKGIVANVPIQYRDGKFIGESGQKLKEEWVAKGYNPVKVQPLWSSKGHCGFTIVEFARDFSGFENAMAFGREFELDKHGKLEWTSGKRDDKLFAWIAGRDDYNAPGIIGHYLKKNGDLKSISEIQNENQRKNSKLFSDLTTKLESKSRKCEEIAEKITKTERKLNNVMRQKDDMLAKYNKELEKMQQKALSELQNILRENKRSEQRLNDQREKLKLKENELKFREKLNESEKRKLDSDKEMNERAILAQKKADETMLKLAEEQKREKELYHQKIIELEKELDRKQALELAIESLRGAIEVRRHMGEEGDLLAKQKLTSIEEELKEKEEELEDMENRNNDLIIKQRRDNDEVQDARKELINGLKGSRANISVKLMGDLDTKPFIVVAKQKYSKKEAPEKAEELCTMWDSNLSDPHWHPFRHVIKKGDGSDNNAAEVEEVINEEDERLVGLKEEHGEEVYEAVKTALKELNEYNPSGRYPVNELWNVKEKRRASLKEGVEHIIKQWRTLKGKRKT</sequence>
<feature type="coiled-coil region" evidence="1">
    <location>
        <begin position="404"/>
        <end position="488"/>
    </location>
</feature>
<dbReference type="GO" id="GO:0080188">
    <property type="term" value="P:gene silencing by siRNA-directed DNA methylation"/>
    <property type="evidence" value="ECO:0007669"/>
    <property type="project" value="InterPro"/>
</dbReference>
<feature type="domain" description="XS" evidence="3">
    <location>
        <begin position="255"/>
        <end position="364"/>
    </location>
</feature>
<feature type="domain" description="Factor of DNA methylation 1-5/IDN2" evidence="4">
    <location>
        <begin position="633"/>
        <end position="771"/>
    </location>
</feature>
<feature type="compositionally biased region" description="Pro residues" evidence="2">
    <location>
        <begin position="185"/>
        <end position="195"/>
    </location>
</feature>
<dbReference type="EMBL" id="CAMAPE010000008">
    <property type="protein sequence ID" value="CAH9073137.1"/>
    <property type="molecule type" value="Genomic_DNA"/>
</dbReference>
<proteinExistence type="predicted"/>
<feature type="compositionally biased region" description="Basic and acidic residues" evidence="2">
    <location>
        <begin position="7"/>
        <end position="27"/>
    </location>
</feature>
<comment type="caution">
    <text evidence="5">The sequence shown here is derived from an EMBL/GenBank/DDBJ whole genome shotgun (WGS) entry which is preliminary data.</text>
</comment>
<feature type="compositionally biased region" description="Basic residues" evidence="2">
    <location>
        <begin position="53"/>
        <end position="75"/>
    </location>
</feature>
<feature type="coiled-coil region" evidence="1">
    <location>
        <begin position="521"/>
        <end position="611"/>
    </location>
</feature>
<dbReference type="InterPro" id="IPR005379">
    <property type="entry name" value="FDM1-5/IDN2_XH"/>
</dbReference>
<feature type="compositionally biased region" description="Basic and acidic residues" evidence="2">
    <location>
        <begin position="41"/>
        <end position="52"/>
    </location>
</feature>
<dbReference type="Proteomes" id="UP001152484">
    <property type="component" value="Unassembled WGS sequence"/>
</dbReference>
<name>A0A9P0YS52_CUSEU</name>
<evidence type="ECO:0000256" key="1">
    <source>
        <dbReference type="SAM" id="Coils"/>
    </source>
</evidence>
<dbReference type="InterPro" id="IPR038588">
    <property type="entry name" value="XS_domain_sf"/>
</dbReference>
<dbReference type="Pfam" id="PF03468">
    <property type="entry name" value="XS"/>
    <property type="match status" value="1"/>
</dbReference>
<feature type="compositionally biased region" description="Pro residues" evidence="2">
    <location>
        <begin position="81"/>
        <end position="91"/>
    </location>
</feature>
<reference evidence="5" key="1">
    <citation type="submission" date="2022-07" db="EMBL/GenBank/DDBJ databases">
        <authorList>
            <person name="Macas J."/>
            <person name="Novak P."/>
            <person name="Neumann P."/>
        </authorList>
    </citation>
    <scope>NUCLEOTIDE SEQUENCE</scope>
</reference>
<feature type="region of interest" description="Disordered" evidence="2">
    <location>
        <begin position="1"/>
        <end position="239"/>
    </location>
</feature>
<feature type="compositionally biased region" description="Basic and acidic residues" evidence="2">
    <location>
        <begin position="104"/>
        <end position="114"/>
    </location>
</feature>
<dbReference type="InterPro" id="IPR005380">
    <property type="entry name" value="XS_domain"/>
</dbReference>
<accession>A0A9P0YS52</accession>
<dbReference type="Gene3D" id="3.30.70.2890">
    <property type="entry name" value="XS domain"/>
    <property type="match status" value="1"/>
</dbReference>
<dbReference type="PANTHER" id="PTHR21596:SF23">
    <property type="entry name" value="FACTOR OF DNA METHYLATION 4"/>
    <property type="match status" value="1"/>
</dbReference>
<dbReference type="Pfam" id="PF03469">
    <property type="entry name" value="XH"/>
    <property type="match status" value="1"/>
</dbReference>
<evidence type="ECO:0000313" key="6">
    <source>
        <dbReference type="Proteomes" id="UP001152484"/>
    </source>
</evidence>
<keyword evidence="6" id="KW-1185">Reference proteome</keyword>
<evidence type="ECO:0000313" key="5">
    <source>
        <dbReference type="EMBL" id="CAH9073137.1"/>
    </source>
</evidence>
<dbReference type="PANTHER" id="PTHR21596">
    <property type="entry name" value="RIBONUCLEASE P SUBUNIT P38"/>
    <property type="match status" value="1"/>
</dbReference>
<gene>
    <name evidence="5" type="ORF">CEURO_LOCUS4658</name>
</gene>
<dbReference type="OrthoDB" id="1892195at2759"/>
<keyword evidence="1" id="KW-0175">Coiled coil</keyword>